<dbReference type="Gene3D" id="3.40.50.720">
    <property type="entry name" value="NAD(P)-binding Rossmann-like Domain"/>
    <property type="match status" value="1"/>
</dbReference>
<dbReference type="EMBL" id="UESZ01000001">
    <property type="protein sequence ID" value="SSA35867.1"/>
    <property type="molecule type" value="Genomic_DNA"/>
</dbReference>
<evidence type="ECO:0000313" key="3">
    <source>
        <dbReference type="EMBL" id="SSA35867.1"/>
    </source>
</evidence>
<accession>A0A2Y9A113</accession>
<dbReference type="GO" id="GO:0016491">
    <property type="term" value="F:oxidoreductase activity"/>
    <property type="evidence" value="ECO:0007669"/>
    <property type="project" value="UniProtKB-KW"/>
</dbReference>
<keyword evidence="2" id="KW-0560">Oxidoreductase</keyword>
<evidence type="ECO:0000256" key="2">
    <source>
        <dbReference type="ARBA" id="ARBA00023002"/>
    </source>
</evidence>
<dbReference type="InterPro" id="IPR036291">
    <property type="entry name" value="NAD(P)-bd_dom_sf"/>
</dbReference>
<name>A0A2Y9A113_9MICO</name>
<dbReference type="InterPro" id="IPR020904">
    <property type="entry name" value="Sc_DH/Rdtase_CS"/>
</dbReference>
<proteinExistence type="inferred from homology"/>
<dbReference type="PANTHER" id="PTHR24321">
    <property type="entry name" value="DEHYDROGENASES, SHORT CHAIN"/>
    <property type="match status" value="1"/>
</dbReference>
<dbReference type="SUPFAM" id="SSF51735">
    <property type="entry name" value="NAD(P)-binding Rossmann-fold domains"/>
    <property type="match status" value="1"/>
</dbReference>
<dbReference type="FunFam" id="3.40.50.720:FF:000084">
    <property type="entry name" value="Short-chain dehydrogenase reductase"/>
    <property type="match status" value="1"/>
</dbReference>
<dbReference type="PROSITE" id="PS00061">
    <property type="entry name" value="ADH_SHORT"/>
    <property type="match status" value="1"/>
</dbReference>
<dbReference type="PRINTS" id="PR00080">
    <property type="entry name" value="SDRFAMILY"/>
</dbReference>
<gene>
    <name evidence="3" type="ORF">SAMN04489750_3242</name>
</gene>
<organism evidence="3 4">
    <name type="scientific">Branchiibius hedensis</name>
    <dbReference type="NCBI Taxonomy" id="672460"/>
    <lineage>
        <taxon>Bacteria</taxon>
        <taxon>Bacillati</taxon>
        <taxon>Actinomycetota</taxon>
        <taxon>Actinomycetes</taxon>
        <taxon>Micrococcales</taxon>
        <taxon>Dermacoccaceae</taxon>
        <taxon>Branchiibius</taxon>
    </lineage>
</organism>
<dbReference type="AlphaFoldDB" id="A0A2Y9A113"/>
<dbReference type="Pfam" id="PF13561">
    <property type="entry name" value="adh_short_C2"/>
    <property type="match status" value="1"/>
</dbReference>
<evidence type="ECO:0000313" key="4">
    <source>
        <dbReference type="Proteomes" id="UP000250028"/>
    </source>
</evidence>
<dbReference type="PRINTS" id="PR00081">
    <property type="entry name" value="GDHRDH"/>
</dbReference>
<dbReference type="PANTHER" id="PTHR24321:SF8">
    <property type="entry name" value="ESTRADIOL 17-BETA-DEHYDROGENASE 8-RELATED"/>
    <property type="match status" value="1"/>
</dbReference>
<sequence>MLNPGADLAGKVALVTGAGRMRSIGRSIAQRLADAGAAVAVSGTGRDSSVQLETERAAGWRGVDSVAAELTARGGAAMALRFDITDEAAVVAAFDEIEHQLGPVDVCVNNAAAARGPDRVPVVDTDLDAWEKVVAVNLRGTFLVSREAARRMLARRSPGAIVNISSVAGKTGPPRMAAYGASKAAVQSLTVSMARELASDGIRVNAVCPGVIATSRIDDVDEAGWARYVAATVPLGRVGSGDDIAEVVALLACERGGFITGQCWNVDGGQVVQR</sequence>
<reference evidence="4" key="1">
    <citation type="submission" date="2016-10" db="EMBL/GenBank/DDBJ databases">
        <authorList>
            <person name="Varghese N."/>
            <person name="Submissions S."/>
        </authorList>
    </citation>
    <scope>NUCLEOTIDE SEQUENCE [LARGE SCALE GENOMIC DNA]</scope>
    <source>
        <strain evidence="4">DSM 22951</strain>
    </source>
</reference>
<protein>
    <submittedName>
        <fullName evidence="3">3-oxoacyl-[acyl-carrier protein] reductase</fullName>
    </submittedName>
</protein>
<dbReference type="RefSeq" id="WP_211310267.1">
    <property type="nucleotide sequence ID" value="NZ_QGDN01000001.1"/>
</dbReference>
<comment type="similarity">
    <text evidence="1">Belongs to the short-chain dehydrogenases/reductases (SDR) family.</text>
</comment>
<dbReference type="Proteomes" id="UP000250028">
    <property type="component" value="Unassembled WGS sequence"/>
</dbReference>
<dbReference type="InterPro" id="IPR002347">
    <property type="entry name" value="SDR_fam"/>
</dbReference>
<keyword evidence="4" id="KW-1185">Reference proteome</keyword>
<evidence type="ECO:0000256" key="1">
    <source>
        <dbReference type="ARBA" id="ARBA00006484"/>
    </source>
</evidence>